<protein>
    <submittedName>
        <fullName evidence="1">Uncharacterized protein</fullName>
    </submittedName>
</protein>
<dbReference type="EnsemblPlants" id="TuG1812G0600001582.01.T01">
    <property type="protein sequence ID" value="TuG1812G0600001582.01.T01.cds403968"/>
    <property type="gene ID" value="TuG1812G0600001582.01"/>
</dbReference>
<dbReference type="Proteomes" id="UP000015106">
    <property type="component" value="Chromosome 6"/>
</dbReference>
<reference evidence="1" key="3">
    <citation type="submission" date="2022-06" db="UniProtKB">
        <authorList>
            <consortium name="EnsemblPlants"/>
        </authorList>
    </citation>
    <scope>IDENTIFICATION</scope>
</reference>
<keyword evidence="2" id="KW-1185">Reference proteome</keyword>
<name>A0A8R7QPD7_TRIUA</name>
<reference evidence="1" key="2">
    <citation type="submission" date="2018-03" db="EMBL/GenBank/DDBJ databases">
        <title>The Triticum urartu genome reveals the dynamic nature of wheat genome evolution.</title>
        <authorList>
            <person name="Ling H."/>
            <person name="Ma B."/>
            <person name="Shi X."/>
            <person name="Liu H."/>
            <person name="Dong L."/>
            <person name="Sun H."/>
            <person name="Cao Y."/>
            <person name="Gao Q."/>
            <person name="Zheng S."/>
            <person name="Li Y."/>
            <person name="Yu Y."/>
            <person name="Du H."/>
            <person name="Qi M."/>
            <person name="Li Y."/>
            <person name="Yu H."/>
            <person name="Cui Y."/>
            <person name="Wang N."/>
            <person name="Chen C."/>
            <person name="Wu H."/>
            <person name="Zhao Y."/>
            <person name="Zhang J."/>
            <person name="Li Y."/>
            <person name="Zhou W."/>
            <person name="Zhang B."/>
            <person name="Hu W."/>
            <person name="Eijk M."/>
            <person name="Tang J."/>
            <person name="Witsenboer H."/>
            <person name="Zhao S."/>
            <person name="Li Z."/>
            <person name="Zhang A."/>
            <person name="Wang D."/>
            <person name="Liang C."/>
        </authorList>
    </citation>
    <scope>NUCLEOTIDE SEQUENCE [LARGE SCALE GENOMIC DNA]</scope>
    <source>
        <strain evidence="1">cv. G1812</strain>
    </source>
</reference>
<dbReference type="Gramene" id="TuG1812G0600001582.01.T01">
    <property type="protein sequence ID" value="TuG1812G0600001582.01.T01.cds403968"/>
    <property type="gene ID" value="TuG1812G0600001582.01"/>
</dbReference>
<accession>A0A8R7QPD7</accession>
<evidence type="ECO:0000313" key="1">
    <source>
        <dbReference type="EnsemblPlants" id="TuG1812G0600001582.01.T01.cds403968"/>
    </source>
</evidence>
<reference evidence="2" key="1">
    <citation type="journal article" date="2013" name="Nature">
        <title>Draft genome of the wheat A-genome progenitor Triticum urartu.</title>
        <authorList>
            <person name="Ling H.Q."/>
            <person name="Zhao S."/>
            <person name="Liu D."/>
            <person name="Wang J."/>
            <person name="Sun H."/>
            <person name="Zhang C."/>
            <person name="Fan H."/>
            <person name="Li D."/>
            <person name="Dong L."/>
            <person name="Tao Y."/>
            <person name="Gao C."/>
            <person name="Wu H."/>
            <person name="Li Y."/>
            <person name="Cui Y."/>
            <person name="Guo X."/>
            <person name="Zheng S."/>
            <person name="Wang B."/>
            <person name="Yu K."/>
            <person name="Liang Q."/>
            <person name="Yang W."/>
            <person name="Lou X."/>
            <person name="Chen J."/>
            <person name="Feng M."/>
            <person name="Jian J."/>
            <person name="Zhang X."/>
            <person name="Luo G."/>
            <person name="Jiang Y."/>
            <person name="Liu J."/>
            <person name="Wang Z."/>
            <person name="Sha Y."/>
            <person name="Zhang B."/>
            <person name="Wu H."/>
            <person name="Tang D."/>
            <person name="Shen Q."/>
            <person name="Xue P."/>
            <person name="Zou S."/>
            <person name="Wang X."/>
            <person name="Liu X."/>
            <person name="Wang F."/>
            <person name="Yang Y."/>
            <person name="An X."/>
            <person name="Dong Z."/>
            <person name="Zhang K."/>
            <person name="Zhang X."/>
            <person name="Luo M.C."/>
            <person name="Dvorak J."/>
            <person name="Tong Y."/>
            <person name="Wang J."/>
            <person name="Yang H."/>
            <person name="Li Z."/>
            <person name="Wang D."/>
            <person name="Zhang A."/>
            <person name="Wang J."/>
        </authorList>
    </citation>
    <scope>NUCLEOTIDE SEQUENCE</scope>
    <source>
        <strain evidence="2">cv. G1812</strain>
    </source>
</reference>
<dbReference type="AlphaFoldDB" id="A0A8R7QPD7"/>
<organism evidence="1 2">
    <name type="scientific">Triticum urartu</name>
    <name type="common">Red wild einkorn</name>
    <name type="synonym">Crithodium urartu</name>
    <dbReference type="NCBI Taxonomy" id="4572"/>
    <lineage>
        <taxon>Eukaryota</taxon>
        <taxon>Viridiplantae</taxon>
        <taxon>Streptophyta</taxon>
        <taxon>Embryophyta</taxon>
        <taxon>Tracheophyta</taxon>
        <taxon>Spermatophyta</taxon>
        <taxon>Magnoliopsida</taxon>
        <taxon>Liliopsida</taxon>
        <taxon>Poales</taxon>
        <taxon>Poaceae</taxon>
        <taxon>BOP clade</taxon>
        <taxon>Pooideae</taxon>
        <taxon>Triticodae</taxon>
        <taxon>Triticeae</taxon>
        <taxon>Triticinae</taxon>
        <taxon>Triticum</taxon>
    </lineage>
</organism>
<evidence type="ECO:0000313" key="2">
    <source>
        <dbReference type="Proteomes" id="UP000015106"/>
    </source>
</evidence>
<proteinExistence type="predicted"/>
<sequence length="60" mass="6964">MQDVRFTCSRAIYMFGCTGDQIFQFSIVWMVLSSLLSVRSTEFLEQFYFGVPGFGNYMPN</sequence>